<dbReference type="AlphaFoldDB" id="A0A833HM90"/>
<dbReference type="Pfam" id="PF07833">
    <property type="entry name" value="Cu_amine_oxidN1"/>
    <property type="match status" value="1"/>
</dbReference>
<evidence type="ECO:0000256" key="1">
    <source>
        <dbReference type="SAM" id="SignalP"/>
    </source>
</evidence>
<proteinExistence type="predicted"/>
<dbReference type="SUPFAM" id="SSF55383">
    <property type="entry name" value="Copper amine oxidase, domain N"/>
    <property type="match status" value="1"/>
</dbReference>
<sequence length="473" mass="52650">MKRFIAGLLIGASLMSGVAYASGGKFEVAFQAVQFYFDGVQKSPMGNQGVFIHQGTTYVPIRFISENLGKEVIWDGKNKAVLINEKLKEISYQDGTYRGAYVDSPMMQVGVEFKLESNIVTAFSFKHLEYKGKDYLKEEEDQTIIDLKAQYDELANYLIGKDIRGSLADLYKPGIIVTNTVDTFTGATLRGGKVISATRDALNRGVYKPSATENLNQPLLESYGDGTYRGTYIDGGYQQVGVEFKLESNIVTAFSFKHLEYKGKDYLKEKEDQTIIGLKAQYDELANYLIGKDIRGSLADLYKPGIIVTNTVDTFTGATLRGGKVISATRDALNRGLYKPEANGQSGLEIVKNYEDGIYRGAYVDGGYRQVGVEFKLENNIVTSFSLKHLEYKGINYINEKENQTIVGLREQYDQLANYLIGKDIQESLMNLYKPGEIVTNQVDTFTGATIRSGKIISATRDALNRGVYSYSK</sequence>
<dbReference type="Pfam" id="PF04205">
    <property type="entry name" value="FMN_bind"/>
    <property type="match status" value="1"/>
</dbReference>
<dbReference type="Gene3D" id="3.90.1010.20">
    <property type="match status" value="3"/>
</dbReference>
<dbReference type="GO" id="GO:0016020">
    <property type="term" value="C:membrane"/>
    <property type="evidence" value="ECO:0007669"/>
    <property type="project" value="InterPro"/>
</dbReference>
<protein>
    <submittedName>
        <fullName evidence="4">Copper amine oxidase N-terminal domain-containing protein</fullName>
    </submittedName>
</protein>
<accession>A0A833HM90</accession>
<dbReference type="EMBL" id="WBZB01000044">
    <property type="protein sequence ID" value="KAB3527289.1"/>
    <property type="molecule type" value="Genomic_DNA"/>
</dbReference>
<evidence type="ECO:0000313" key="4">
    <source>
        <dbReference type="EMBL" id="KAB3527289.1"/>
    </source>
</evidence>
<feature type="signal peptide" evidence="1">
    <location>
        <begin position="1"/>
        <end position="21"/>
    </location>
</feature>
<feature type="domain" description="FMN-binding" evidence="2">
    <location>
        <begin position="391"/>
        <end position="465"/>
    </location>
</feature>
<feature type="domain" description="Copper amine oxidase-like N-terminal" evidence="3">
    <location>
        <begin position="50"/>
        <end position="97"/>
    </location>
</feature>
<dbReference type="InterPro" id="IPR036582">
    <property type="entry name" value="Mao_N_sf"/>
</dbReference>
<dbReference type="OrthoDB" id="9797709at2"/>
<evidence type="ECO:0000259" key="3">
    <source>
        <dbReference type="Pfam" id="PF07833"/>
    </source>
</evidence>
<evidence type="ECO:0000259" key="2">
    <source>
        <dbReference type="Pfam" id="PF04205"/>
    </source>
</evidence>
<keyword evidence="5" id="KW-1185">Reference proteome</keyword>
<dbReference type="RefSeq" id="WP_151866699.1">
    <property type="nucleotide sequence ID" value="NZ_WBZB01000044.1"/>
</dbReference>
<name>A0A833HM90_9FIRM</name>
<organism evidence="4 5">
    <name type="scientific">Alkaliphilus serpentinus</name>
    <dbReference type="NCBI Taxonomy" id="1482731"/>
    <lineage>
        <taxon>Bacteria</taxon>
        <taxon>Bacillati</taxon>
        <taxon>Bacillota</taxon>
        <taxon>Clostridia</taxon>
        <taxon>Peptostreptococcales</taxon>
        <taxon>Natronincolaceae</taxon>
        <taxon>Alkaliphilus</taxon>
    </lineage>
</organism>
<dbReference type="InterPro" id="IPR007329">
    <property type="entry name" value="FMN-bd"/>
</dbReference>
<dbReference type="GO" id="GO:0010181">
    <property type="term" value="F:FMN binding"/>
    <property type="evidence" value="ECO:0007669"/>
    <property type="project" value="InterPro"/>
</dbReference>
<comment type="caution">
    <text evidence="4">The sequence shown here is derived from an EMBL/GenBank/DDBJ whole genome shotgun (WGS) entry which is preliminary data.</text>
</comment>
<feature type="chain" id="PRO_5032589742" evidence="1">
    <location>
        <begin position="22"/>
        <end position="473"/>
    </location>
</feature>
<reference evidence="4 5" key="1">
    <citation type="submission" date="2019-10" db="EMBL/GenBank/DDBJ databases">
        <title>Alkaliphilus serpentinus sp. nov. and Alkaliphilus pronyensis sp. nov., two novel anaerobic alkaliphilic species isolated from the serpentinized-hosted hydrothermal field of the Prony Bay (New Caledonia).</title>
        <authorList>
            <person name="Postec A."/>
        </authorList>
    </citation>
    <scope>NUCLEOTIDE SEQUENCE [LARGE SCALE GENOMIC DNA]</scope>
    <source>
        <strain evidence="4 5">LacT</strain>
    </source>
</reference>
<gene>
    <name evidence="4" type="ORF">F8153_12565</name>
</gene>
<dbReference type="InterPro" id="IPR012854">
    <property type="entry name" value="Cu_amine_oxidase-like_N"/>
</dbReference>
<dbReference type="Proteomes" id="UP000465601">
    <property type="component" value="Unassembled WGS sequence"/>
</dbReference>
<evidence type="ECO:0000313" key="5">
    <source>
        <dbReference type="Proteomes" id="UP000465601"/>
    </source>
</evidence>
<keyword evidence="1" id="KW-0732">Signal</keyword>